<evidence type="ECO:0000256" key="4">
    <source>
        <dbReference type="HAMAP-Rule" id="MF_01930"/>
    </source>
</evidence>
<dbReference type="AlphaFoldDB" id="A0AAW8QW54"/>
<comment type="function">
    <text evidence="4">Catalyzes the transfer of a formyl group from 10-formyltetrahydrofolate to 5-phospho-ribosyl-glycinamide (GAR), producing 5-phospho-ribosyl-N-formylglycinamide (FGAR) and tetrahydrofolate.</text>
</comment>
<dbReference type="EMBL" id="JAVRIE010000001">
    <property type="protein sequence ID" value="MDT0581388.1"/>
    <property type="molecule type" value="Genomic_DNA"/>
</dbReference>
<dbReference type="RefSeq" id="WP_311360191.1">
    <property type="nucleotide sequence ID" value="NZ_JAVRIE010000001.1"/>
</dbReference>
<name>A0AAW8QW54_9ALTE</name>
<organism evidence="6 7">
    <name type="scientific">Brumicola blandensis</name>
    <dbReference type="NCBI Taxonomy" id="3075611"/>
    <lineage>
        <taxon>Bacteria</taxon>
        <taxon>Pseudomonadati</taxon>
        <taxon>Pseudomonadota</taxon>
        <taxon>Gammaproteobacteria</taxon>
        <taxon>Alteromonadales</taxon>
        <taxon>Alteromonadaceae</taxon>
        <taxon>Brumicola</taxon>
    </lineage>
</organism>
<dbReference type="PANTHER" id="PTHR43369:SF2">
    <property type="entry name" value="PHOSPHORIBOSYLGLYCINAMIDE FORMYLTRANSFERASE"/>
    <property type="match status" value="1"/>
</dbReference>
<keyword evidence="7" id="KW-1185">Reference proteome</keyword>
<evidence type="ECO:0000313" key="6">
    <source>
        <dbReference type="EMBL" id="MDT0581388.1"/>
    </source>
</evidence>
<evidence type="ECO:0000256" key="3">
    <source>
        <dbReference type="ARBA" id="ARBA00022755"/>
    </source>
</evidence>
<feature type="site" description="Raises pKa of active site His" evidence="4">
    <location>
        <position position="161"/>
    </location>
</feature>
<evidence type="ECO:0000313" key="7">
    <source>
        <dbReference type="Proteomes" id="UP001249020"/>
    </source>
</evidence>
<dbReference type="GO" id="GO:0005829">
    <property type="term" value="C:cytosol"/>
    <property type="evidence" value="ECO:0007669"/>
    <property type="project" value="TreeGrafter"/>
</dbReference>
<proteinExistence type="inferred from homology"/>
<keyword evidence="2 4" id="KW-0808">Transferase</keyword>
<dbReference type="SUPFAM" id="SSF53328">
    <property type="entry name" value="Formyltransferase"/>
    <property type="match status" value="1"/>
</dbReference>
<comment type="pathway">
    <text evidence="1 4">Purine metabolism; IMP biosynthesis via de novo pathway; N(2)-formyl-N(1)-(5-phospho-D-ribosyl)glycinamide from N(1)-(5-phospho-D-ribosyl)glycinamide (10-formyl THF route): step 1/1.</text>
</comment>
<dbReference type="CDD" id="cd08645">
    <property type="entry name" value="FMT_core_GART"/>
    <property type="match status" value="1"/>
</dbReference>
<dbReference type="NCBIfam" id="TIGR00639">
    <property type="entry name" value="PurN"/>
    <property type="match status" value="1"/>
</dbReference>
<feature type="binding site" evidence="4">
    <location>
        <begin position="106"/>
        <end position="109"/>
    </location>
    <ligand>
        <name>(6R)-10-formyltetrahydrofolate</name>
        <dbReference type="ChEBI" id="CHEBI:195366"/>
    </ligand>
</feature>
<evidence type="ECO:0000256" key="2">
    <source>
        <dbReference type="ARBA" id="ARBA00022679"/>
    </source>
</evidence>
<dbReference type="GO" id="GO:0004644">
    <property type="term" value="F:phosphoribosylglycinamide formyltransferase activity"/>
    <property type="evidence" value="ECO:0007669"/>
    <property type="project" value="UniProtKB-UniRule"/>
</dbReference>
<keyword evidence="3 4" id="KW-0658">Purine biosynthesis</keyword>
<feature type="domain" description="Formyl transferase N-terminal" evidence="5">
    <location>
        <begin position="18"/>
        <end position="198"/>
    </location>
</feature>
<feature type="active site" description="Proton donor" evidence="4">
    <location>
        <position position="125"/>
    </location>
</feature>
<comment type="catalytic activity">
    <reaction evidence="4">
        <text>N(1)-(5-phospho-beta-D-ribosyl)glycinamide + (6R)-10-formyltetrahydrofolate = N(2)-formyl-N(1)-(5-phospho-beta-D-ribosyl)glycinamide + (6S)-5,6,7,8-tetrahydrofolate + H(+)</text>
        <dbReference type="Rhea" id="RHEA:15053"/>
        <dbReference type="ChEBI" id="CHEBI:15378"/>
        <dbReference type="ChEBI" id="CHEBI:57453"/>
        <dbReference type="ChEBI" id="CHEBI:143788"/>
        <dbReference type="ChEBI" id="CHEBI:147286"/>
        <dbReference type="ChEBI" id="CHEBI:195366"/>
        <dbReference type="EC" id="2.1.2.2"/>
    </reaction>
</comment>
<comment type="caution">
    <text evidence="6">The sequence shown here is derived from an EMBL/GenBank/DDBJ whole genome shotgun (WGS) entry which is preliminary data.</text>
</comment>
<feature type="binding site" evidence="4">
    <location>
        <position position="123"/>
    </location>
    <ligand>
        <name>(6R)-10-formyltetrahydrofolate</name>
        <dbReference type="ChEBI" id="CHEBI:195366"/>
    </ligand>
</feature>
<dbReference type="Proteomes" id="UP001249020">
    <property type="component" value="Unassembled WGS sequence"/>
</dbReference>
<reference evidence="6 7" key="1">
    <citation type="submission" date="2023-09" db="EMBL/GenBank/DDBJ databases">
        <authorList>
            <person name="Rey-Velasco X."/>
        </authorList>
    </citation>
    <scope>NUCLEOTIDE SEQUENCE [LARGE SCALE GENOMIC DNA]</scope>
    <source>
        <strain evidence="6 7">W409</strain>
    </source>
</reference>
<dbReference type="Pfam" id="PF00551">
    <property type="entry name" value="Formyl_trans_N"/>
    <property type="match status" value="1"/>
</dbReference>
<dbReference type="EC" id="2.1.2.2" evidence="4"/>
<evidence type="ECO:0000259" key="5">
    <source>
        <dbReference type="Pfam" id="PF00551"/>
    </source>
</evidence>
<dbReference type="GO" id="GO:0006189">
    <property type="term" value="P:'de novo' IMP biosynthetic process"/>
    <property type="evidence" value="ECO:0007669"/>
    <property type="project" value="UniProtKB-UniRule"/>
</dbReference>
<dbReference type="InterPro" id="IPR036477">
    <property type="entry name" value="Formyl_transf_N_sf"/>
</dbReference>
<sequence length="228" mass="24644">MTATTKQSQSQTTVAAKKQIVIIASGGGSNAQVIIDACVNQKISGEVCKVISNIPGAGVLNRAEQAGIKGVCVDHTQFDTREAFDIALSAEIDTSHADVIVLAGFMRILSTQFVNKYLGKLLNIHPSLLPKYPGLNTHQRAIDAGDEEHGTSVHFVTPELDGGPVILQAKVPVFEDDTADELAQRVLVQEHDIYPLVVSWLCAERVKLAEYKAYLDDELLSEQGYASD</sequence>
<accession>A0AAW8QW54</accession>
<dbReference type="InterPro" id="IPR002376">
    <property type="entry name" value="Formyl_transf_N"/>
</dbReference>
<feature type="binding site" evidence="4">
    <location>
        <position position="81"/>
    </location>
    <ligand>
        <name>(6R)-10-formyltetrahydrofolate</name>
        <dbReference type="ChEBI" id="CHEBI:195366"/>
    </ligand>
</feature>
<evidence type="ECO:0000256" key="1">
    <source>
        <dbReference type="ARBA" id="ARBA00005054"/>
    </source>
</evidence>
<gene>
    <name evidence="4 6" type="primary">purN</name>
    <name evidence="6" type="ORF">RM544_02465</name>
</gene>
<feature type="binding site" evidence="4">
    <location>
        <begin position="28"/>
        <end position="30"/>
    </location>
    <ligand>
        <name>N(1)-(5-phospho-beta-D-ribosyl)glycinamide</name>
        <dbReference type="ChEBI" id="CHEBI:143788"/>
    </ligand>
</feature>
<comment type="similarity">
    <text evidence="4">Belongs to the GART family.</text>
</comment>
<dbReference type="Gene3D" id="3.40.50.170">
    <property type="entry name" value="Formyl transferase, N-terminal domain"/>
    <property type="match status" value="1"/>
</dbReference>
<dbReference type="HAMAP" id="MF_01930">
    <property type="entry name" value="PurN"/>
    <property type="match status" value="1"/>
</dbReference>
<dbReference type="PANTHER" id="PTHR43369">
    <property type="entry name" value="PHOSPHORIBOSYLGLYCINAMIDE FORMYLTRANSFERASE"/>
    <property type="match status" value="1"/>
</dbReference>
<protein>
    <recommendedName>
        <fullName evidence="4">Phosphoribosylglycinamide formyltransferase</fullName>
        <ecNumber evidence="4">2.1.2.2</ecNumber>
    </recommendedName>
    <alternativeName>
        <fullName evidence="4">5'-phosphoribosylglycinamide transformylase</fullName>
    </alternativeName>
    <alternativeName>
        <fullName evidence="4">GAR transformylase</fullName>
        <shortName evidence="4">GART</shortName>
    </alternativeName>
</protein>
<dbReference type="InterPro" id="IPR004607">
    <property type="entry name" value="GART"/>
</dbReference>